<dbReference type="STRING" id="648996.Theam_0553"/>
<evidence type="ECO:0000313" key="1">
    <source>
        <dbReference type="EMBL" id="ADU96525.1"/>
    </source>
</evidence>
<protein>
    <recommendedName>
        <fullName evidence="3">Septum formation initiator</fullName>
    </recommendedName>
</protein>
<evidence type="ECO:0000313" key="2">
    <source>
        <dbReference type="Proteomes" id="UP000006362"/>
    </source>
</evidence>
<sequence>MSRSRSLRCSFTLLVVFWALFGPWAFYSYFYGENSVSTLKGLKETYSRLKKERDYWADRNELLRERLQSFKENKDFYYKKLAREMFVKGKDNEDVILFVK</sequence>
<dbReference type="RefSeq" id="WP_013537311.1">
    <property type="nucleotide sequence ID" value="NC_014926.1"/>
</dbReference>
<dbReference type="Proteomes" id="UP000006362">
    <property type="component" value="Chromosome"/>
</dbReference>
<gene>
    <name evidence="1" type="ordered locus">Theam_0553</name>
</gene>
<accession>E8T5Q0</accession>
<dbReference type="EMBL" id="CP002444">
    <property type="protein sequence ID" value="ADU96525.1"/>
    <property type="molecule type" value="Genomic_DNA"/>
</dbReference>
<reference evidence="1" key="1">
    <citation type="submission" date="2011-01" db="EMBL/GenBank/DDBJ databases">
        <title>Complete sequence of chromosome of Thermovibrio ammonificans HB-1.</title>
        <authorList>
            <consortium name="US DOE Joint Genome Institute"/>
            <person name="Lucas S."/>
            <person name="Copeland A."/>
            <person name="Lapidus A."/>
            <person name="Cheng J.-F."/>
            <person name="Goodwin L."/>
            <person name="Pitluck S."/>
            <person name="Davenport K."/>
            <person name="Detter J.C."/>
            <person name="Han C."/>
            <person name="Tapia R."/>
            <person name="Land M."/>
            <person name="Hauser L."/>
            <person name="Kyrpides N."/>
            <person name="Ivanova N."/>
            <person name="Ovchinnikova G."/>
            <person name="Vetriani C."/>
            <person name="Woyke T."/>
        </authorList>
    </citation>
    <scope>NUCLEOTIDE SEQUENCE [LARGE SCALE GENOMIC DNA]</scope>
    <source>
        <strain evidence="1">HB-1</strain>
    </source>
</reference>
<dbReference type="eggNOG" id="ENOG5034C44">
    <property type="taxonomic scope" value="Bacteria"/>
</dbReference>
<dbReference type="AlphaFoldDB" id="E8T5Q0"/>
<evidence type="ECO:0008006" key="3">
    <source>
        <dbReference type="Google" id="ProtNLM"/>
    </source>
</evidence>
<proteinExistence type="predicted"/>
<keyword evidence="2" id="KW-1185">Reference proteome</keyword>
<dbReference type="KEGG" id="tam:Theam_0553"/>
<dbReference type="OrthoDB" id="15332at2"/>
<dbReference type="HOGENOM" id="CLU_2329230_0_0_0"/>
<organism evidence="1 2">
    <name type="scientific">Thermovibrio ammonificans (strain DSM 15698 / JCM 12110 / HB-1)</name>
    <dbReference type="NCBI Taxonomy" id="648996"/>
    <lineage>
        <taxon>Bacteria</taxon>
        <taxon>Pseudomonadati</taxon>
        <taxon>Aquificota</taxon>
        <taxon>Aquificia</taxon>
        <taxon>Desulfurobacteriales</taxon>
        <taxon>Desulfurobacteriaceae</taxon>
        <taxon>Thermovibrio</taxon>
    </lineage>
</organism>
<name>E8T5Q0_THEA1</name>